<evidence type="ECO:0000313" key="2">
    <source>
        <dbReference type="EMBL" id="KAJ5378296.1"/>
    </source>
</evidence>
<evidence type="ECO:0000256" key="1">
    <source>
        <dbReference type="SAM" id="MobiDB-lite"/>
    </source>
</evidence>
<gene>
    <name evidence="2" type="ORF">N7496_005705</name>
</gene>
<reference evidence="2" key="1">
    <citation type="submission" date="2022-11" db="EMBL/GenBank/DDBJ databases">
        <authorList>
            <person name="Petersen C."/>
        </authorList>
    </citation>
    <scope>NUCLEOTIDE SEQUENCE</scope>
    <source>
        <strain evidence="2">IBT 29864</strain>
    </source>
</reference>
<dbReference type="AlphaFoldDB" id="A0A9W9VGA7"/>
<accession>A0A9W9VGA7</accession>
<feature type="region of interest" description="Disordered" evidence="1">
    <location>
        <begin position="1"/>
        <end position="43"/>
    </location>
</feature>
<comment type="caution">
    <text evidence="2">The sequence shown here is derived from an EMBL/GenBank/DDBJ whole genome shotgun (WGS) entry which is preliminary data.</text>
</comment>
<feature type="compositionally biased region" description="Pro residues" evidence="1">
    <location>
        <begin position="1"/>
        <end position="19"/>
    </location>
</feature>
<dbReference type="SUPFAM" id="SSF57924">
    <property type="entry name" value="Inhibitor of apoptosis (IAP) repeat"/>
    <property type="match status" value="1"/>
</dbReference>
<proteinExistence type="predicted"/>
<feature type="compositionally biased region" description="Polar residues" evidence="1">
    <location>
        <begin position="154"/>
        <end position="168"/>
    </location>
</feature>
<dbReference type="RefSeq" id="XP_056557159.1">
    <property type="nucleotide sequence ID" value="XM_056698634.1"/>
</dbReference>
<dbReference type="GeneID" id="81437813"/>
<feature type="region of interest" description="Disordered" evidence="1">
    <location>
        <begin position="135"/>
        <end position="171"/>
    </location>
</feature>
<evidence type="ECO:0000313" key="3">
    <source>
        <dbReference type="Proteomes" id="UP001147782"/>
    </source>
</evidence>
<dbReference type="OrthoDB" id="4367081at2759"/>
<sequence>MNPQPPDPRAGRKPFPPLRRPSSISKPATPPTPPELPAPQRTTQEKFFISTSYSTITARALSFRGQVLSGVTPLQLAKNGFHYQPFSSGGLACCFACQSARRLDSFQRLPFQEIQQLHRADCIWKVISSDLKQHLDSTDTHSSSTDTLHPPRITFTSTDRLSSASPPNTKYHYPTPKPSANLCFGPPAPHHDFATINP</sequence>
<protein>
    <submittedName>
        <fullName evidence="2">Uncharacterized protein</fullName>
    </submittedName>
</protein>
<name>A0A9W9VGA7_9EURO</name>
<reference evidence="2" key="2">
    <citation type="journal article" date="2023" name="IMA Fungus">
        <title>Comparative genomic study of the Penicillium genus elucidates a diverse pangenome and 15 lateral gene transfer events.</title>
        <authorList>
            <person name="Petersen C."/>
            <person name="Sorensen T."/>
            <person name="Nielsen M.R."/>
            <person name="Sondergaard T.E."/>
            <person name="Sorensen J.L."/>
            <person name="Fitzpatrick D.A."/>
            <person name="Frisvad J.C."/>
            <person name="Nielsen K.L."/>
        </authorList>
    </citation>
    <scope>NUCLEOTIDE SEQUENCE</scope>
    <source>
        <strain evidence="2">IBT 29864</strain>
    </source>
</reference>
<dbReference type="Proteomes" id="UP001147782">
    <property type="component" value="Unassembled WGS sequence"/>
</dbReference>
<keyword evidence="3" id="KW-1185">Reference proteome</keyword>
<feature type="compositionally biased region" description="Pro residues" evidence="1">
    <location>
        <begin position="28"/>
        <end position="37"/>
    </location>
</feature>
<organism evidence="2 3">
    <name type="scientific">Penicillium cataractarum</name>
    <dbReference type="NCBI Taxonomy" id="2100454"/>
    <lineage>
        <taxon>Eukaryota</taxon>
        <taxon>Fungi</taxon>
        <taxon>Dikarya</taxon>
        <taxon>Ascomycota</taxon>
        <taxon>Pezizomycotina</taxon>
        <taxon>Eurotiomycetes</taxon>
        <taxon>Eurotiomycetidae</taxon>
        <taxon>Eurotiales</taxon>
        <taxon>Aspergillaceae</taxon>
        <taxon>Penicillium</taxon>
    </lineage>
</organism>
<dbReference type="EMBL" id="JAPZBS010000004">
    <property type="protein sequence ID" value="KAJ5378296.1"/>
    <property type="molecule type" value="Genomic_DNA"/>
</dbReference>
<dbReference type="Gene3D" id="1.10.1170.10">
    <property type="entry name" value="Inhibitor Of Apoptosis Protein (2mihbC-IAP-1), Chain A"/>
    <property type="match status" value="1"/>
</dbReference>